<comment type="caution">
    <text evidence="1">The sequence shown here is derived from an EMBL/GenBank/DDBJ whole genome shotgun (WGS) entry which is preliminary data.</text>
</comment>
<organism evidence="1">
    <name type="scientific">marine sediment metagenome</name>
    <dbReference type="NCBI Taxonomy" id="412755"/>
    <lineage>
        <taxon>unclassified sequences</taxon>
        <taxon>metagenomes</taxon>
        <taxon>ecological metagenomes</taxon>
    </lineage>
</organism>
<dbReference type="AlphaFoldDB" id="X0W295"/>
<gene>
    <name evidence="1" type="ORF">S01H1_38666</name>
</gene>
<accession>X0W295</accession>
<name>X0W295_9ZZZZ</name>
<evidence type="ECO:0000313" key="1">
    <source>
        <dbReference type="EMBL" id="GAG06866.1"/>
    </source>
</evidence>
<protein>
    <submittedName>
        <fullName evidence="1">Uncharacterized protein</fullName>
    </submittedName>
</protein>
<dbReference type="EMBL" id="BARS01024353">
    <property type="protein sequence ID" value="GAG06866.1"/>
    <property type="molecule type" value="Genomic_DNA"/>
</dbReference>
<reference evidence="1" key="1">
    <citation type="journal article" date="2014" name="Front. Microbiol.">
        <title>High frequency of phylogenetically diverse reductive dehalogenase-homologous genes in deep subseafloor sedimentary metagenomes.</title>
        <authorList>
            <person name="Kawai M."/>
            <person name="Futagami T."/>
            <person name="Toyoda A."/>
            <person name="Takaki Y."/>
            <person name="Nishi S."/>
            <person name="Hori S."/>
            <person name="Arai W."/>
            <person name="Tsubouchi T."/>
            <person name="Morono Y."/>
            <person name="Uchiyama I."/>
            <person name="Ito T."/>
            <person name="Fujiyama A."/>
            <person name="Inagaki F."/>
            <person name="Takami H."/>
        </authorList>
    </citation>
    <scope>NUCLEOTIDE SEQUENCE</scope>
    <source>
        <strain evidence="1">Expedition CK06-06</strain>
    </source>
</reference>
<proteinExistence type="predicted"/>
<sequence length="97" mass="10965">PMGQIAKTLVKEGKMGISSRGLGTVAENGDVNEDFNLITWDMVTDPSNHPSWVNGIFEAQEWTVPVIKTHTDKQIENILDNLQNILKRPKNDLFKYI</sequence>
<feature type="non-terminal residue" evidence="1">
    <location>
        <position position="1"/>
    </location>
</feature>